<sequence>MAYLVQHHGTFWFSIRVPVSLHGRFGRKRSKCCLPVVQFPNSRRTSGSLQ</sequence>
<dbReference type="AlphaFoldDB" id="A0A840BCM3"/>
<proteinExistence type="predicted"/>
<accession>A0A840BCM3</accession>
<reference evidence="1 2" key="1">
    <citation type="submission" date="2020-08" db="EMBL/GenBank/DDBJ databases">
        <title>Genomic Encyclopedia of Type Strains, Phase IV (KMG-IV): sequencing the most valuable type-strain genomes for metagenomic binning, comparative biology and taxonomic classification.</title>
        <authorList>
            <person name="Goeker M."/>
        </authorList>
    </citation>
    <scope>NUCLEOTIDE SEQUENCE [LARGE SCALE GENOMIC DNA]</scope>
    <source>
        <strain evidence="1 2">DSM 106739</strain>
    </source>
</reference>
<evidence type="ECO:0000313" key="2">
    <source>
        <dbReference type="Proteomes" id="UP000561045"/>
    </source>
</evidence>
<name>A0A840BCM3_9RHOO</name>
<protein>
    <submittedName>
        <fullName evidence="1">Uncharacterized protein</fullName>
    </submittedName>
</protein>
<dbReference type="EMBL" id="JACIET010000001">
    <property type="protein sequence ID" value="MBB4010780.1"/>
    <property type="molecule type" value="Genomic_DNA"/>
</dbReference>
<organism evidence="1 2">
    <name type="scientific">Niveibacterium umoris</name>
    <dbReference type="NCBI Taxonomy" id="1193620"/>
    <lineage>
        <taxon>Bacteria</taxon>
        <taxon>Pseudomonadati</taxon>
        <taxon>Pseudomonadota</taxon>
        <taxon>Betaproteobacteria</taxon>
        <taxon>Rhodocyclales</taxon>
        <taxon>Rhodocyclaceae</taxon>
        <taxon>Niveibacterium</taxon>
    </lineage>
</organism>
<gene>
    <name evidence="1" type="ORF">GGR36_000088</name>
</gene>
<evidence type="ECO:0000313" key="1">
    <source>
        <dbReference type="EMBL" id="MBB4010780.1"/>
    </source>
</evidence>
<keyword evidence="2" id="KW-1185">Reference proteome</keyword>
<comment type="caution">
    <text evidence="1">The sequence shown here is derived from an EMBL/GenBank/DDBJ whole genome shotgun (WGS) entry which is preliminary data.</text>
</comment>
<dbReference type="Proteomes" id="UP000561045">
    <property type="component" value="Unassembled WGS sequence"/>
</dbReference>